<reference evidence="2" key="1">
    <citation type="submission" date="2021-04" db="EMBL/GenBank/DDBJ databases">
        <title>Genome seq and assembly of Bacillus sp.</title>
        <authorList>
            <person name="Chhetri G."/>
        </authorList>
    </citation>
    <scope>NUCLEOTIDE SEQUENCE</scope>
    <source>
        <strain evidence="2">RG28</strain>
    </source>
</reference>
<protein>
    <submittedName>
        <fullName evidence="2">Response regulator transcription factor</fullName>
    </submittedName>
</protein>
<sequence length="42" mass="4851">MSQKSIHFYIMIAEVPPFISEKTSKNHKSNAMQKLKVKGLFI</sequence>
<dbReference type="InterPro" id="IPR000792">
    <property type="entry name" value="Tscrpt_reg_LuxR_C"/>
</dbReference>
<dbReference type="Pfam" id="PF00196">
    <property type="entry name" value="GerE"/>
    <property type="match status" value="1"/>
</dbReference>
<dbReference type="AlphaFoldDB" id="A0A940SJ79"/>
<comment type="caution">
    <text evidence="2">The sequence shown here is derived from an EMBL/GenBank/DDBJ whole genome shotgun (WGS) entry which is preliminary data.</text>
</comment>
<gene>
    <name evidence="2" type="ORF">J5Y03_01975</name>
</gene>
<dbReference type="Proteomes" id="UP000682134">
    <property type="component" value="Unassembled WGS sequence"/>
</dbReference>
<evidence type="ECO:0000313" key="2">
    <source>
        <dbReference type="EMBL" id="MBP0723948.1"/>
    </source>
</evidence>
<proteinExistence type="predicted"/>
<keyword evidence="3" id="KW-1185">Reference proteome</keyword>
<accession>A0A940SJ79</accession>
<dbReference type="GO" id="GO:0006355">
    <property type="term" value="P:regulation of DNA-templated transcription"/>
    <property type="evidence" value="ECO:0007669"/>
    <property type="project" value="InterPro"/>
</dbReference>
<evidence type="ECO:0000259" key="1">
    <source>
        <dbReference type="Pfam" id="PF00196"/>
    </source>
</evidence>
<evidence type="ECO:0000313" key="3">
    <source>
        <dbReference type="Proteomes" id="UP000682134"/>
    </source>
</evidence>
<dbReference type="EMBL" id="JAGIYQ010000001">
    <property type="protein sequence ID" value="MBP0723948.1"/>
    <property type="molecule type" value="Genomic_DNA"/>
</dbReference>
<feature type="domain" description="HTH luxR-type" evidence="1">
    <location>
        <begin position="18"/>
        <end position="39"/>
    </location>
</feature>
<organism evidence="2 3">
    <name type="scientific">Gottfriedia endophytica</name>
    <dbReference type="NCBI Taxonomy" id="2820819"/>
    <lineage>
        <taxon>Bacteria</taxon>
        <taxon>Bacillati</taxon>
        <taxon>Bacillota</taxon>
        <taxon>Bacilli</taxon>
        <taxon>Bacillales</taxon>
        <taxon>Bacillaceae</taxon>
        <taxon>Gottfriedia</taxon>
    </lineage>
</organism>
<name>A0A940SJ79_9BACI</name>